<gene>
    <name evidence="2" type="ORF">GCM10019016_066770</name>
</gene>
<sequence length="107" mass="11719">MQRVIAPTFVSNGLMGRSLGSFVNHTTGRQVPVGGCHDAHREEDGVTGADELEELRRLMPPRASSNASDDWGRMRESQGRQFPSDCHASVGLPFLGRGSRATLRRQT</sequence>
<comment type="caution">
    <text evidence="2">The sequence shown here is derived from an EMBL/GenBank/DDBJ whole genome shotgun (WGS) entry which is preliminary data.</text>
</comment>
<proteinExistence type="predicted"/>
<protein>
    <submittedName>
        <fullName evidence="2">Uncharacterized protein</fullName>
    </submittedName>
</protein>
<accession>A0ABP6TYQ6</accession>
<evidence type="ECO:0000256" key="1">
    <source>
        <dbReference type="SAM" id="MobiDB-lite"/>
    </source>
</evidence>
<keyword evidence="3" id="KW-1185">Reference proteome</keyword>
<feature type="region of interest" description="Disordered" evidence="1">
    <location>
        <begin position="60"/>
        <end position="89"/>
    </location>
</feature>
<organism evidence="2 3">
    <name type="scientific">Streptomyces prasinosporus</name>
    <dbReference type="NCBI Taxonomy" id="68256"/>
    <lineage>
        <taxon>Bacteria</taxon>
        <taxon>Bacillati</taxon>
        <taxon>Actinomycetota</taxon>
        <taxon>Actinomycetes</taxon>
        <taxon>Kitasatosporales</taxon>
        <taxon>Streptomycetaceae</taxon>
        <taxon>Streptomyces</taxon>
        <taxon>Streptomyces albogriseolus group</taxon>
    </lineage>
</organism>
<dbReference type="Proteomes" id="UP001501455">
    <property type="component" value="Unassembled WGS sequence"/>
</dbReference>
<dbReference type="EMBL" id="BAAAXF010000047">
    <property type="protein sequence ID" value="GAA3499573.1"/>
    <property type="molecule type" value="Genomic_DNA"/>
</dbReference>
<evidence type="ECO:0000313" key="2">
    <source>
        <dbReference type="EMBL" id="GAA3499573.1"/>
    </source>
</evidence>
<reference evidence="3" key="1">
    <citation type="journal article" date="2019" name="Int. J. Syst. Evol. Microbiol.">
        <title>The Global Catalogue of Microorganisms (GCM) 10K type strain sequencing project: providing services to taxonomists for standard genome sequencing and annotation.</title>
        <authorList>
            <consortium name="The Broad Institute Genomics Platform"/>
            <consortium name="The Broad Institute Genome Sequencing Center for Infectious Disease"/>
            <person name="Wu L."/>
            <person name="Ma J."/>
        </authorList>
    </citation>
    <scope>NUCLEOTIDE SEQUENCE [LARGE SCALE GENOMIC DNA]</scope>
    <source>
        <strain evidence="3">JCM 4816</strain>
    </source>
</reference>
<evidence type="ECO:0000313" key="3">
    <source>
        <dbReference type="Proteomes" id="UP001501455"/>
    </source>
</evidence>
<name>A0ABP6TYQ6_9ACTN</name>